<keyword evidence="7" id="KW-1185">Reference proteome</keyword>
<evidence type="ECO:0000313" key="6">
    <source>
        <dbReference type="EMBL" id="PSH65167.1"/>
    </source>
</evidence>
<dbReference type="GO" id="GO:0000976">
    <property type="term" value="F:transcription cis-regulatory region binding"/>
    <property type="evidence" value="ECO:0007669"/>
    <property type="project" value="TreeGrafter"/>
</dbReference>
<gene>
    <name evidence="6" type="ORF">CU103_09090</name>
</gene>
<dbReference type="InterPro" id="IPR050109">
    <property type="entry name" value="HTH-type_TetR-like_transc_reg"/>
</dbReference>
<sequence>MHYIRYHHGDLPAALIRATDEILAERGLEKFTLREAARRAGVSPAAPAHHFGSSAGLLTEVAILGFDELTRHISIDPSAGGPTDRLKMQGAGYVRFALAFPGRFHLMFRHDLLLPDDKRLELAGERAWSALAETVRALRSVPDDHPFDAELRATLLAAWSTVHGFAHLALDGKFSRLYPDTSSDHLLSQLLPEVLGAIWPQR</sequence>
<dbReference type="Pfam" id="PF00440">
    <property type="entry name" value="TetR_N"/>
    <property type="match status" value="1"/>
</dbReference>
<feature type="domain" description="HTH tetR-type" evidence="5">
    <location>
        <begin position="9"/>
        <end position="69"/>
    </location>
</feature>
<evidence type="ECO:0000256" key="2">
    <source>
        <dbReference type="ARBA" id="ARBA00023125"/>
    </source>
</evidence>
<dbReference type="Pfam" id="PF13305">
    <property type="entry name" value="TetR_C_33"/>
    <property type="match status" value="1"/>
</dbReference>
<dbReference type="InterPro" id="IPR009057">
    <property type="entry name" value="Homeodomain-like_sf"/>
</dbReference>
<dbReference type="Proteomes" id="UP000241764">
    <property type="component" value="Unassembled WGS sequence"/>
</dbReference>
<dbReference type="GO" id="GO:0003700">
    <property type="term" value="F:DNA-binding transcription factor activity"/>
    <property type="evidence" value="ECO:0007669"/>
    <property type="project" value="TreeGrafter"/>
</dbReference>
<dbReference type="PANTHER" id="PTHR30055:SF220">
    <property type="entry name" value="TETR-FAMILY REGULATORY PROTEIN"/>
    <property type="match status" value="1"/>
</dbReference>
<dbReference type="InterPro" id="IPR025996">
    <property type="entry name" value="MT1864/Rv1816-like_C"/>
</dbReference>
<evidence type="ECO:0000256" key="3">
    <source>
        <dbReference type="ARBA" id="ARBA00023163"/>
    </source>
</evidence>
<dbReference type="RefSeq" id="WP_106663582.1">
    <property type="nucleotide sequence ID" value="NZ_PGGM01000003.1"/>
</dbReference>
<protein>
    <submittedName>
        <fullName evidence="6">TetR/AcrR family transcriptional regulator</fullName>
    </submittedName>
</protein>
<dbReference type="SUPFAM" id="SSF48498">
    <property type="entry name" value="Tetracyclin repressor-like, C-terminal domain"/>
    <property type="match status" value="1"/>
</dbReference>
<evidence type="ECO:0000259" key="5">
    <source>
        <dbReference type="PROSITE" id="PS50977"/>
    </source>
</evidence>
<reference evidence="7" key="1">
    <citation type="submission" date="2017-11" db="EMBL/GenBank/DDBJ databases">
        <authorList>
            <person name="Kuznetsova I."/>
            <person name="Sazanova A."/>
            <person name="Chirak E."/>
            <person name="Safronova V."/>
            <person name="Willems A."/>
        </authorList>
    </citation>
    <scope>NUCLEOTIDE SEQUENCE [LARGE SCALE GENOMIC DNA]</scope>
    <source>
        <strain evidence="7">CCBAU 03422</strain>
    </source>
</reference>
<dbReference type="EMBL" id="PGGM01000003">
    <property type="protein sequence ID" value="PSH65167.1"/>
    <property type="molecule type" value="Genomic_DNA"/>
</dbReference>
<dbReference type="SUPFAM" id="SSF46689">
    <property type="entry name" value="Homeodomain-like"/>
    <property type="match status" value="1"/>
</dbReference>
<dbReference type="OrthoDB" id="7056813at2"/>
<organism evidence="6 7">
    <name type="scientific">Phyllobacterium sophorae</name>
    <dbReference type="NCBI Taxonomy" id="1520277"/>
    <lineage>
        <taxon>Bacteria</taxon>
        <taxon>Pseudomonadati</taxon>
        <taxon>Pseudomonadota</taxon>
        <taxon>Alphaproteobacteria</taxon>
        <taxon>Hyphomicrobiales</taxon>
        <taxon>Phyllobacteriaceae</taxon>
        <taxon>Phyllobacterium</taxon>
    </lineage>
</organism>
<feature type="DNA-binding region" description="H-T-H motif" evidence="4">
    <location>
        <begin position="32"/>
        <end position="51"/>
    </location>
</feature>
<name>A0A2P7BFB7_9HYPH</name>
<dbReference type="PANTHER" id="PTHR30055">
    <property type="entry name" value="HTH-TYPE TRANSCRIPTIONAL REGULATOR RUTR"/>
    <property type="match status" value="1"/>
</dbReference>
<evidence type="ECO:0000313" key="7">
    <source>
        <dbReference type="Proteomes" id="UP000241764"/>
    </source>
</evidence>
<keyword evidence="3" id="KW-0804">Transcription</keyword>
<dbReference type="InterPro" id="IPR001647">
    <property type="entry name" value="HTH_TetR"/>
</dbReference>
<dbReference type="PROSITE" id="PS50977">
    <property type="entry name" value="HTH_TETR_2"/>
    <property type="match status" value="1"/>
</dbReference>
<evidence type="ECO:0000256" key="1">
    <source>
        <dbReference type="ARBA" id="ARBA00023015"/>
    </source>
</evidence>
<accession>A0A2P7BFB7</accession>
<evidence type="ECO:0000256" key="4">
    <source>
        <dbReference type="PROSITE-ProRule" id="PRU00335"/>
    </source>
</evidence>
<proteinExistence type="predicted"/>
<dbReference type="Gene3D" id="1.10.357.10">
    <property type="entry name" value="Tetracycline Repressor, domain 2"/>
    <property type="match status" value="1"/>
</dbReference>
<keyword evidence="1" id="KW-0805">Transcription regulation</keyword>
<dbReference type="InterPro" id="IPR036271">
    <property type="entry name" value="Tet_transcr_reg_TetR-rel_C_sf"/>
</dbReference>
<comment type="caution">
    <text evidence="6">The sequence shown here is derived from an EMBL/GenBank/DDBJ whole genome shotgun (WGS) entry which is preliminary data.</text>
</comment>
<dbReference type="AlphaFoldDB" id="A0A2P7BFB7"/>
<keyword evidence="2 4" id="KW-0238">DNA-binding</keyword>